<evidence type="ECO:0000313" key="3">
    <source>
        <dbReference type="Proteomes" id="UP001054889"/>
    </source>
</evidence>
<organism evidence="2 3">
    <name type="scientific">Eleusine coracana subsp. coracana</name>
    <dbReference type="NCBI Taxonomy" id="191504"/>
    <lineage>
        <taxon>Eukaryota</taxon>
        <taxon>Viridiplantae</taxon>
        <taxon>Streptophyta</taxon>
        <taxon>Embryophyta</taxon>
        <taxon>Tracheophyta</taxon>
        <taxon>Spermatophyta</taxon>
        <taxon>Magnoliopsida</taxon>
        <taxon>Liliopsida</taxon>
        <taxon>Poales</taxon>
        <taxon>Poaceae</taxon>
        <taxon>PACMAD clade</taxon>
        <taxon>Chloridoideae</taxon>
        <taxon>Cynodonteae</taxon>
        <taxon>Eleusininae</taxon>
        <taxon>Eleusine</taxon>
    </lineage>
</organism>
<accession>A0AAV5FEC8</accession>
<comment type="caution">
    <text evidence="2">The sequence shown here is derived from an EMBL/GenBank/DDBJ whole genome shotgun (WGS) entry which is preliminary data.</text>
</comment>
<protein>
    <submittedName>
        <fullName evidence="2">Uncharacterized protein</fullName>
    </submittedName>
</protein>
<dbReference type="PANTHER" id="PTHR33108:SF42">
    <property type="entry name" value="(WILD MALAYSIAN BANANA) HYPOTHETICAL PROTEIN"/>
    <property type="match status" value="1"/>
</dbReference>
<reference evidence="2" key="1">
    <citation type="journal article" date="2018" name="DNA Res.">
        <title>Multiple hybrid de novo genome assembly of finger millet, an orphan allotetraploid crop.</title>
        <authorList>
            <person name="Hatakeyama M."/>
            <person name="Aluri S."/>
            <person name="Balachadran M.T."/>
            <person name="Sivarajan S.R."/>
            <person name="Patrignani A."/>
            <person name="Gruter S."/>
            <person name="Poveda L."/>
            <person name="Shimizu-Inatsugi R."/>
            <person name="Baeten J."/>
            <person name="Francoijs K.J."/>
            <person name="Nataraja K.N."/>
            <person name="Reddy Y.A.N."/>
            <person name="Phadnis S."/>
            <person name="Ravikumar R.L."/>
            <person name="Schlapbach R."/>
            <person name="Sreeman S.M."/>
            <person name="Shimizu K.K."/>
        </authorList>
    </citation>
    <scope>NUCLEOTIDE SEQUENCE</scope>
</reference>
<evidence type="ECO:0000256" key="1">
    <source>
        <dbReference type="SAM" id="MobiDB-lite"/>
    </source>
</evidence>
<dbReference type="Pfam" id="PF07911">
    <property type="entry name" value="DUF1677"/>
    <property type="match status" value="1"/>
</dbReference>
<gene>
    <name evidence="2" type="primary">gb22711</name>
    <name evidence="2" type="ORF">PR202_gb22711</name>
</gene>
<keyword evidence="3" id="KW-1185">Reference proteome</keyword>
<dbReference type="AlphaFoldDB" id="A0AAV5FEC8"/>
<proteinExistence type="predicted"/>
<name>A0AAV5FEC8_ELECO</name>
<dbReference type="InterPro" id="IPR012876">
    <property type="entry name" value="DUF1677_pln"/>
</dbReference>
<evidence type="ECO:0000313" key="2">
    <source>
        <dbReference type="EMBL" id="GJN34074.1"/>
    </source>
</evidence>
<sequence length="88" mass="9128">METGGGGETVEVATCACCGIGEECTARYVAGVAAQFGGTWVCGLCAEAIKDEASGLRWPRERTPSSSPVLAPTRPSKWRGRCSSCSRG</sequence>
<feature type="region of interest" description="Disordered" evidence="1">
    <location>
        <begin position="57"/>
        <end position="88"/>
    </location>
</feature>
<dbReference type="PANTHER" id="PTHR33108">
    <property type="entry name" value="OS01G0745000 PROTEIN"/>
    <property type="match status" value="1"/>
</dbReference>
<reference evidence="2" key="2">
    <citation type="submission" date="2021-12" db="EMBL/GenBank/DDBJ databases">
        <title>Resequencing data analysis of finger millet.</title>
        <authorList>
            <person name="Hatakeyama M."/>
            <person name="Aluri S."/>
            <person name="Balachadran M.T."/>
            <person name="Sivarajan S.R."/>
            <person name="Poveda L."/>
            <person name="Shimizu-Inatsugi R."/>
            <person name="Schlapbach R."/>
            <person name="Sreeman S.M."/>
            <person name="Shimizu K.K."/>
        </authorList>
    </citation>
    <scope>NUCLEOTIDE SEQUENCE</scope>
</reference>
<dbReference type="Proteomes" id="UP001054889">
    <property type="component" value="Unassembled WGS sequence"/>
</dbReference>
<dbReference type="EMBL" id="BQKI01000085">
    <property type="protein sequence ID" value="GJN34074.1"/>
    <property type="molecule type" value="Genomic_DNA"/>
</dbReference>